<reference evidence="2 3" key="1">
    <citation type="journal article" date="2023" name="Chemosphere">
        <title>Whole genome analysis of Flavobacterium aziz-sancarii sp. nov., isolated from Ardley Island (Antarctica), revealed a rich resistome and bioremediation potential.</title>
        <authorList>
            <person name="Otur C."/>
            <person name="Okay S."/>
            <person name="Kurt-Kizildogan A."/>
        </authorList>
    </citation>
    <scope>NUCLEOTIDE SEQUENCE [LARGE SCALE GENOMIC DNA]</scope>
    <source>
        <strain evidence="2 3">AC</strain>
    </source>
</reference>
<organism evidence="2 3">
    <name type="scientific">Flavobacterium azizsancarii</name>
    <dbReference type="NCBI Taxonomy" id="2961580"/>
    <lineage>
        <taxon>Bacteria</taxon>
        <taxon>Pseudomonadati</taxon>
        <taxon>Bacteroidota</taxon>
        <taxon>Flavobacteriia</taxon>
        <taxon>Flavobacteriales</taxon>
        <taxon>Flavobacteriaceae</taxon>
        <taxon>Flavobacterium</taxon>
    </lineage>
</organism>
<dbReference type="Pfam" id="PF16215">
    <property type="entry name" value="DUF4876"/>
    <property type="match status" value="1"/>
</dbReference>
<dbReference type="InterPro" id="IPR013783">
    <property type="entry name" value="Ig-like_fold"/>
</dbReference>
<protein>
    <submittedName>
        <fullName evidence="2">DUF4876 domain-containing protein</fullName>
    </submittedName>
</protein>
<dbReference type="PROSITE" id="PS51257">
    <property type="entry name" value="PROKAR_LIPOPROTEIN"/>
    <property type="match status" value="1"/>
</dbReference>
<dbReference type="Gene3D" id="2.60.40.10">
    <property type="entry name" value="Immunoglobulins"/>
    <property type="match status" value="1"/>
</dbReference>
<name>A0ABT4W7G9_9FLAO</name>
<evidence type="ECO:0000256" key="1">
    <source>
        <dbReference type="SAM" id="SignalP"/>
    </source>
</evidence>
<dbReference type="Proteomes" id="UP001212170">
    <property type="component" value="Unassembled WGS sequence"/>
</dbReference>
<comment type="caution">
    <text evidence="2">The sequence shown here is derived from an EMBL/GenBank/DDBJ whole genome shotgun (WGS) entry which is preliminary data.</text>
</comment>
<sequence length="435" mass="47475">MKKTFLITITFMLGLLIQSCSNNDDEALKPVNLTITIKYDETFNNLAVKKSTVLIVNNETGNKYTVESDNNGTAQFNQILPGVYSVSATKVMHTDEFTATFGYTPTEAEVNFNGAAASLVVNTETAPINITLKTTKVGDFVIKQIYYGGSDTKKGAVFRDQFIEIYNNSNAVQYADGLYIAQLYGTNVTTVFAYTLSTGQFDWSKSEEMTMGDAANKDYVYASNVVQIPGNGTQYPVQPGKSIVIAQNAINHQSNYIDNTGKSVSILNPELTVDLSNADFEAFLGTSVGDLYQFDIQNPAVPDLGIAYWGNGNNDLILDPSGRQAFAIFNMNAIEFSSLKKYKNPKGEKNAYLQIPITKLTDGVELTKDLGSGLVPKKLPAHIDGGNTYLPSGSYSSKSVMRKTKTTIGGRIILQDTNNSTNDFVETKANPRGFN</sequence>
<dbReference type="InterPro" id="IPR032627">
    <property type="entry name" value="DUF4876"/>
</dbReference>
<gene>
    <name evidence="2" type="ORF">NJT12_01195</name>
</gene>
<keyword evidence="1" id="KW-0732">Signal</keyword>
<proteinExistence type="predicted"/>
<dbReference type="SUPFAM" id="SSF49478">
    <property type="entry name" value="Cna protein B-type domain"/>
    <property type="match status" value="1"/>
</dbReference>
<feature type="signal peptide" evidence="1">
    <location>
        <begin position="1"/>
        <end position="23"/>
    </location>
</feature>
<evidence type="ECO:0000313" key="3">
    <source>
        <dbReference type="Proteomes" id="UP001212170"/>
    </source>
</evidence>
<keyword evidence="3" id="KW-1185">Reference proteome</keyword>
<evidence type="ECO:0000313" key="2">
    <source>
        <dbReference type="EMBL" id="MDA6068222.1"/>
    </source>
</evidence>
<feature type="chain" id="PRO_5047137290" evidence="1">
    <location>
        <begin position="24"/>
        <end position="435"/>
    </location>
</feature>
<accession>A0ABT4W7G9</accession>
<dbReference type="EMBL" id="JAMZNK010000001">
    <property type="protein sequence ID" value="MDA6068222.1"/>
    <property type="molecule type" value="Genomic_DNA"/>
</dbReference>
<dbReference type="RefSeq" id="WP_271334097.1">
    <property type="nucleotide sequence ID" value="NZ_JAMZNK010000001.1"/>
</dbReference>